<dbReference type="GeneTree" id="ENSGT00390000008767"/>
<dbReference type="Proteomes" id="UP000233020">
    <property type="component" value="Unplaced"/>
</dbReference>
<evidence type="ECO:0000313" key="1">
    <source>
        <dbReference type="Ensembl" id="ENSANAP00000008165.1"/>
    </source>
</evidence>
<evidence type="ECO:0000313" key="2">
    <source>
        <dbReference type="Proteomes" id="UP000233020"/>
    </source>
</evidence>
<dbReference type="SUPFAM" id="SSF56808">
    <property type="entry name" value="Ribosomal protein L1"/>
    <property type="match status" value="1"/>
</dbReference>
<keyword evidence="2" id="KW-1185">Reference proteome</keyword>
<name>A0A2K5CHK5_AOTNA</name>
<dbReference type="AlphaFoldDB" id="A0A2K5CHK5"/>
<organism evidence="1 2">
    <name type="scientific">Aotus nancymaae</name>
    <name type="common">Ma's night monkey</name>
    <dbReference type="NCBI Taxonomy" id="37293"/>
    <lineage>
        <taxon>Eukaryota</taxon>
        <taxon>Metazoa</taxon>
        <taxon>Chordata</taxon>
        <taxon>Craniata</taxon>
        <taxon>Vertebrata</taxon>
        <taxon>Euteleostomi</taxon>
        <taxon>Mammalia</taxon>
        <taxon>Eutheria</taxon>
        <taxon>Euarchontoglires</taxon>
        <taxon>Primates</taxon>
        <taxon>Haplorrhini</taxon>
        <taxon>Platyrrhini</taxon>
        <taxon>Aotidae</taxon>
        <taxon>Aotus</taxon>
    </lineage>
</organism>
<accession>A0A2K5CHK5</accession>
<reference evidence="1" key="1">
    <citation type="submission" date="2025-08" db="UniProtKB">
        <authorList>
            <consortium name="Ensembl"/>
        </authorList>
    </citation>
    <scope>IDENTIFICATION</scope>
</reference>
<proteinExistence type="predicted"/>
<reference evidence="1" key="2">
    <citation type="submission" date="2025-09" db="UniProtKB">
        <authorList>
            <consortium name="Ensembl"/>
        </authorList>
    </citation>
    <scope>IDENTIFICATION</scope>
</reference>
<protein>
    <submittedName>
        <fullName evidence="1">Uncharacterized protein</fullName>
    </submittedName>
</protein>
<dbReference type="Gene3D" id="3.30.190.20">
    <property type="match status" value="1"/>
</dbReference>
<sequence length="98" mass="11454">MNSKVSSDTLYEAVREVLLGNQCERHKFLETVELQISLKNYEPQKDKHFAGTVRCAPLSLANFCLRSHVRELSKHPWRFQPHRQSNYLTLTMPLPAWS</sequence>
<dbReference type="InterPro" id="IPR023674">
    <property type="entry name" value="Ribosomal_uL1-like"/>
</dbReference>
<dbReference type="Ensembl" id="ENSANAT00000025945.1">
    <property type="protein sequence ID" value="ENSANAP00000008165.1"/>
    <property type="gene ID" value="ENSANAG00000022131.1"/>
</dbReference>